<dbReference type="GO" id="GO:0005085">
    <property type="term" value="F:guanyl-nucleotide exchange factor activity"/>
    <property type="evidence" value="ECO:0007669"/>
    <property type="project" value="InterPro"/>
</dbReference>
<dbReference type="GO" id="GO:0030036">
    <property type="term" value="P:actin cytoskeleton organization"/>
    <property type="evidence" value="ECO:0007669"/>
    <property type="project" value="TreeGrafter"/>
</dbReference>
<dbReference type="SUPFAM" id="SSF50729">
    <property type="entry name" value="PH domain-like"/>
    <property type="match status" value="1"/>
</dbReference>
<feature type="compositionally biased region" description="Basic residues" evidence="6">
    <location>
        <begin position="82"/>
        <end position="91"/>
    </location>
</feature>
<keyword evidence="4" id="KW-0597">Phosphoprotein</keyword>
<dbReference type="CDD" id="cd00171">
    <property type="entry name" value="Sec7"/>
    <property type="match status" value="1"/>
</dbReference>
<dbReference type="Gene3D" id="2.30.29.30">
    <property type="entry name" value="Pleckstrin-homology domain (PH domain)/Phosphotyrosine-binding domain (PTB)"/>
    <property type="match status" value="1"/>
</dbReference>
<dbReference type="InterPro" id="IPR011993">
    <property type="entry name" value="PH-like_dom_sf"/>
</dbReference>
<keyword evidence="5" id="KW-0175">Coiled coil</keyword>
<accession>A0A6G1SA16</accession>
<organism evidence="8">
    <name type="scientific">Aceria tosichella</name>
    <name type="common">wheat curl mite</name>
    <dbReference type="NCBI Taxonomy" id="561515"/>
    <lineage>
        <taxon>Eukaryota</taxon>
        <taxon>Metazoa</taxon>
        <taxon>Ecdysozoa</taxon>
        <taxon>Arthropoda</taxon>
        <taxon>Chelicerata</taxon>
        <taxon>Arachnida</taxon>
        <taxon>Acari</taxon>
        <taxon>Acariformes</taxon>
        <taxon>Trombidiformes</taxon>
        <taxon>Prostigmata</taxon>
        <taxon>Eupodina</taxon>
        <taxon>Eriophyoidea</taxon>
        <taxon>Eriophyidae</taxon>
        <taxon>Eriophyinae</taxon>
        <taxon>Aceriini</taxon>
        <taxon>Aceria</taxon>
    </lineage>
</organism>
<gene>
    <name evidence="8" type="primary">Iqsec1</name>
    <name evidence="8" type="ORF">g.15819</name>
</gene>
<dbReference type="Gene3D" id="1.10.220.20">
    <property type="match status" value="1"/>
</dbReference>
<evidence type="ECO:0000256" key="6">
    <source>
        <dbReference type="SAM" id="MobiDB-lite"/>
    </source>
</evidence>
<evidence type="ECO:0000256" key="3">
    <source>
        <dbReference type="ARBA" id="ARBA00022490"/>
    </source>
</evidence>
<protein>
    <submittedName>
        <fullName evidence="8">IQ motif and SEC7 domain-containing protein 1</fullName>
    </submittedName>
</protein>
<dbReference type="Gene3D" id="1.10.1000.11">
    <property type="entry name" value="Arf Nucleotide-binding Site Opener,domain 2"/>
    <property type="match status" value="1"/>
</dbReference>
<dbReference type="InterPro" id="IPR035999">
    <property type="entry name" value="Sec7_dom_sf"/>
</dbReference>
<evidence type="ECO:0000256" key="5">
    <source>
        <dbReference type="ARBA" id="ARBA00023054"/>
    </source>
</evidence>
<dbReference type="GO" id="GO:0005737">
    <property type="term" value="C:cytoplasm"/>
    <property type="evidence" value="ECO:0007669"/>
    <property type="project" value="UniProtKB-SubCell"/>
</dbReference>
<comment type="subcellular location">
    <subcellularLocation>
        <location evidence="1">Cytoplasm</location>
    </subcellularLocation>
</comment>
<feature type="compositionally biased region" description="Low complexity" evidence="6">
    <location>
        <begin position="101"/>
        <end position="119"/>
    </location>
</feature>
<dbReference type="InterPro" id="IPR001849">
    <property type="entry name" value="PH_domain"/>
</dbReference>
<evidence type="ECO:0000256" key="1">
    <source>
        <dbReference type="ARBA" id="ARBA00004496"/>
    </source>
</evidence>
<feature type="compositionally biased region" description="Low complexity" evidence="6">
    <location>
        <begin position="759"/>
        <end position="778"/>
    </location>
</feature>
<evidence type="ECO:0000259" key="7">
    <source>
        <dbReference type="PROSITE" id="PS50190"/>
    </source>
</evidence>
<feature type="region of interest" description="Disordered" evidence="6">
    <location>
        <begin position="420"/>
        <end position="472"/>
    </location>
</feature>
<dbReference type="PROSITE" id="PS50096">
    <property type="entry name" value="IQ"/>
    <property type="match status" value="1"/>
</dbReference>
<dbReference type="Pfam" id="PF16453">
    <property type="entry name" value="IQ_SEC7_PH"/>
    <property type="match status" value="1"/>
</dbReference>
<dbReference type="PROSITE" id="PS50190">
    <property type="entry name" value="SEC7"/>
    <property type="match status" value="1"/>
</dbReference>
<comment type="similarity">
    <text evidence="2">Belongs to the BRAG family.</text>
</comment>
<feature type="region of interest" description="Disordered" evidence="6">
    <location>
        <begin position="63"/>
        <end position="122"/>
    </location>
</feature>
<feature type="region of interest" description="Disordered" evidence="6">
    <location>
        <begin position="734"/>
        <end position="779"/>
    </location>
</feature>
<dbReference type="InterPro" id="IPR033742">
    <property type="entry name" value="IQSEC_PH"/>
</dbReference>
<reference evidence="8" key="1">
    <citation type="submission" date="2018-10" db="EMBL/GenBank/DDBJ databases">
        <title>Transcriptome assembly of Aceria tosichella (Wheat curl mite) Type 2.</title>
        <authorList>
            <person name="Scully E.D."/>
            <person name="Geib S.M."/>
            <person name="Palmer N.A."/>
            <person name="Gupta A.K."/>
            <person name="Sarath G."/>
            <person name="Tatineni S."/>
        </authorList>
    </citation>
    <scope>NUCLEOTIDE SEQUENCE</scope>
    <source>
        <strain evidence="8">LincolnNE</strain>
    </source>
</reference>
<proteinExistence type="inferred from homology"/>
<dbReference type="GO" id="GO:0032012">
    <property type="term" value="P:regulation of ARF protein signal transduction"/>
    <property type="evidence" value="ECO:0007669"/>
    <property type="project" value="InterPro"/>
</dbReference>
<keyword evidence="3" id="KW-0963">Cytoplasm</keyword>
<dbReference type="SMART" id="SM00233">
    <property type="entry name" value="PH"/>
    <property type="match status" value="1"/>
</dbReference>
<dbReference type="AlphaFoldDB" id="A0A6G1SA16"/>
<dbReference type="PANTHER" id="PTHR10663:SF342">
    <property type="entry name" value="FI21420P1"/>
    <property type="match status" value="1"/>
</dbReference>
<dbReference type="SUPFAM" id="SSF48425">
    <property type="entry name" value="Sec7 domain"/>
    <property type="match status" value="1"/>
</dbReference>
<dbReference type="Pfam" id="PF01369">
    <property type="entry name" value="Sec7"/>
    <property type="match status" value="1"/>
</dbReference>
<dbReference type="InterPro" id="IPR023394">
    <property type="entry name" value="Sec7_C_sf"/>
</dbReference>
<dbReference type="EMBL" id="GGYP01002573">
    <property type="protein sequence ID" value="MDE47344.1"/>
    <property type="molecule type" value="Transcribed_RNA"/>
</dbReference>
<evidence type="ECO:0000313" key="8">
    <source>
        <dbReference type="EMBL" id="MDE47344.1"/>
    </source>
</evidence>
<evidence type="ECO:0000256" key="2">
    <source>
        <dbReference type="ARBA" id="ARBA00006248"/>
    </source>
</evidence>
<name>A0A6G1SA16_9ACAR</name>
<evidence type="ECO:0000256" key="4">
    <source>
        <dbReference type="ARBA" id="ARBA00022553"/>
    </source>
</evidence>
<dbReference type="InterPro" id="IPR000904">
    <property type="entry name" value="Sec7_dom"/>
</dbReference>
<dbReference type="SMART" id="SM00222">
    <property type="entry name" value="Sec7"/>
    <property type="match status" value="1"/>
</dbReference>
<sequence length="808" mass="90484">MDEITSSLNIDKRQASCQDLLDVQKTYGGDERVQAAAITIQRSFREHQIRERFRMITEQLRQTGQSAALNAKHDDDDEKKLSQHQHHHHHHNDSDGDGEQRSSSSSSSSSSDKNSSTDSVPFVSGTTRVAISESLSQAANYLAASAAATLANRKQTTAMTNGVAKSASCQQVANFATSLHHTNHPVVETMPGNASINNNSERTQAQLNSGSVVATAINFQQLESIRKRQYRVGLNIFNTNPAKGISFFIAYSFIDCSPPYIRNSSTSYYLSNQLHFIDKQRLAAHQQSIHRLSKTSPADTITNNPPNLTGISLAKSNQQPSLSCRLCQEEENLKRNIAHFLFRRKGLAKEKIGEYLGNLQSKFIQDVLVYYLQKFDFSGLQIDVALRKFSAALRMPGEAQKIERFVDRFACRYVECQHQHTTTRARNSPPDYMSGSVPDDTSNDQVAAQLASETRAELHPEGGGNGDQTAKNNLTMLSKDETFILTFAIIMLNTDLHSPSLKSTNRMSASQFVNNLRGVFKSRTIHESDLIEIYERVKANQITTSPDHLTHVMKVQRGLTTTNNFQKKEIPNLCVPYRRLVCFCRLFEVYDVIKKERPGQHQREIFLFNDILLVTKLARRARANAPQQYTYRQSIPLQGLYVQLSQSAHYNFGIKLCRRSNNETVIMFNARNELDQSRFVDDLNESIAEMDEMEHIRAHNIVDSIHSRQLDCLRRHAQMHDPENREKLGKKMTTTTMPTKTKASATNEKVAMAGGSDGSDQNNTSGSSYSSFNSDSANGAPMTALCGKPARMMCPAASAPMVVEPLDE</sequence>
<feature type="compositionally biased region" description="Basic and acidic residues" evidence="6">
    <location>
        <begin position="71"/>
        <end position="81"/>
    </location>
</feature>
<dbReference type="PANTHER" id="PTHR10663">
    <property type="entry name" value="GUANYL-NUCLEOTIDE EXCHANGE FACTOR"/>
    <property type="match status" value="1"/>
</dbReference>
<feature type="domain" description="SEC7" evidence="7">
    <location>
        <begin position="226"/>
        <end position="540"/>
    </location>
</feature>